<keyword evidence="3 6" id="KW-0812">Transmembrane</keyword>
<dbReference type="Proteomes" id="UP000075531">
    <property type="component" value="Unassembled WGS sequence"/>
</dbReference>
<dbReference type="Pfam" id="PF01594">
    <property type="entry name" value="AI-2E_transport"/>
    <property type="match status" value="1"/>
</dbReference>
<feature type="transmembrane region" description="Helical" evidence="6">
    <location>
        <begin position="32"/>
        <end position="50"/>
    </location>
</feature>
<evidence type="ECO:0000313" key="8">
    <source>
        <dbReference type="Proteomes" id="UP000075531"/>
    </source>
</evidence>
<comment type="similarity">
    <text evidence="2">Belongs to the autoinducer-2 exporter (AI-2E) (TC 2.A.86) family.</text>
</comment>
<evidence type="ECO:0000256" key="6">
    <source>
        <dbReference type="SAM" id="Phobius"/>
    </source>
</evidence>
<keyword evidence="8" id="KW-1185">Reference proteome</keyword>
<dbReference type="AlphaFoldDB" id="A0A151B783"/>
<keyword evidence="5 6" id="KW-0472">Membrane</keyword>
<dbReference type="InterPro" id="IPR002549">
    <property type="entry name" value="AI-2E-like"/>
</dbReference>
<sequence length="323" mass="37444">MLLKKYEKLIYTVTLFIIFYILTIFVKNYFKPFFVILILFFFCYPLYNVLYFDALHNKRFSAILAILLVNIILFLVLIVLGNNIISNYELFMSTVYEDIKKYIIFILNRFNQTFGIDVLGNEFKVGNFSFFTSELLKKGAVYTSEGMIAYFIANISIYFLLIDKNIIIDFIGRLITRENLNFIKEKYKNISSLIKIELLLVIITTIETIIGFLILRVENPVLLGTISGILDLLPYVGTILIFFPLILYSICSKRYFVSVGLLLLYILILISRQIMETKFVSNKLKIHPLSILISLYIGMELFGVIGLFVGPIFVITVKEIILQ</sequence>
<evidence type="ECO:0000256" key="5">
    <source>
        <dbReference type="ARBA" id="ARBA00023136"/>
    </source>
</evidence>
<evidence type="ECO:0000256" key="2">
    <source>
        <dbReference type="ARBA" id="ARBA00009773"/>
    </source>
</evidence>
<proteinExistence type="inferred from homology"/>
<feature type="transmembrane region" description="Helical" evidence="6">
    <location>
        <begin position="221"/>
        <end position="248"/>
    </location>
</feature>
<dbReference type="PANTHER" id="PTHR21716:SF68">
    <property type="entry name" value="TRANSPORT PROTEIN YTVI-RELATED"/>
    <property type="match status" value="1"/>
</dbReference>
<comment type="subcellular location">
    <subcellularLocation>
        <location evidence="1">Membrane</location>
        <topology evidence="1">Multi-pass membrane protein</topology>
    </subcellularLocation>
</comment>
<dbReference type="GO" id="GO:0016020">
    <property type="term" value="C:membrane"/>
    <property type="evidence" value="ECO:0007669"/>
    <property type="project" value="UniProtKB-SubCell"/>
</dbReference>
<dbReference type="PATRIC" id="fig|1121338.3.peg.196"/>
<feature type="transmembrane region" description="Helical" evidence="6">
    <location>
        <begin position="9"/>
        <end position="26"/>
    </location>
</feature>
<protein>
    <recommendedName>
        <fullName evidence="9">Pheromone autoinducer 2 transporter</fullName>
    </recommendedName>
</protein>
<dbReference type="PANTHER" id="PTHR21716">
    <property type="entry name" value="TRANSMEMBRANE PROTEIN"/>
    <property type="match status" value="1"/>
</dbReference>
<reference evidence="7 8" key="1">
    <citation type="submission" date="2016-02" db="EMBL/GenBank/DDBJ databases">
        <title>Genome sequence of Clostridium tepidiprofundi DSM 19306.</title>
        <authorList>
            <person name="Poehlein A."/>
            <person name="Daniel R."/>
        </authorList>
    </citation>
    <scope>NUCLEOTIDE SEQUENCE [LARGE SCALE GENOMIC DNA]</scope>
    <source>
        <strain evidence="7 8">DSM 19306</strain>
    </source>
</reference>
<keyword evidence="4 6" id="KW-1133">Transmembrane helix</keyword>
<feature type="transmembrane region" description="Helical" evidence="6">
    <location>
        <begin position="295"/>
        <end position="317"/>
    </location>
</feature>
<comment type="caution">
    <text evidence="7">The sequence shown here is derived from an EMBL/GenBank/DDBJ whole genome shotgun (WGS) entry which is preliminary data.</text>
</comment>
<gene>
    <name evidence="7" type="ORF">CLTEP_01940</name>
</gene>
<dbReference type="EMBL" id="LTBA01000001">
    <property type="protein sequence ID" value="KYH35801.1"/>
    <property type="molecule type" value="Genomic_DNA"/>
</dbReference>
<organism evidence="7 8">
    <name type="scientific">Clostridium tepidiprofundi DSM 19306</name>
    <dbReference type="NCBI Taxonomy" id="1121338"/>
    <lineage>
        <taxon>Bacteria</taxon>
        <taxon>Bacillati</taxon>
        <taxon>Bacillota</taxon>
        <taxon>Clostridia</taxon>
        <taxon>Eubacteriales</taxon>
        <taxon>Clostridiaceae</taxon>
        <taxon>Clostridium</taxon>
    </lineage>
</organism>
<evidence type="ECO:0000256" key="1">
    <source>
        <dbReference type="ARBA" id="ARBA00004141"/>
    </source>
</evidence>
<dbReference type="GO" id="GO:0055085">
    <property type="term" value="P:transmembrane transport"/>
    <property type="evidence" value="ECO:0007669"/>
    <property type="project" value="TreeGrafter"/>
</dbReference>
<evidence type="ECO:0000256" key="4">
    <source>
        <dbReference type="ARBA" id="ARBA00022989"/>
    </source>
</evidence>
<feature type="transmembrane region" description="Helical" evidence="6">
    <location>
        <begin position="62"/>
        <end position="85"/>
    </location>
</feature>
<dbReference type="STRING" id="1121338.CLTEP_01940"/>
<name>A0A151B783_9CLOT</name>
<evidence type="ECO:0008006" key="9">
    <source>
        <dbReference type="Google" id="ProtNLM"/>
    </source>
</evidence>
<evidence type="ECO:0000256" key="3">
    <source>
        <dbReference type="ARBA" id="ARBA00022692"/>
    </source>
</evidence>
<feature type="transmembrane region" description="Helical" evidence="6">
    <location>
        <begin position="193"/>
        <end position="215"/>
    </location>
</feature>
<accession>A0A151B783</accession>
<evidence type="ECO:0000313" key="7">
    <source>
        <dbReference type="EMBL" id="KYH35801.1"/>
    </source>
</evidence>
<feature type="transmembrane region" description="Helical" evidence="6">
    <location>
        <begin position="147"/>
        <end position="172"/>
    </location>
</feature>
<feature type="transmembrane region" description="Helical" evidence="6">
    <location>
        <begin position="255"/>
        <end position="275"/>
    </location>
</feature>